<accession>A0A384KC98</accession>
<proteinExistence type="predicted"/>
<dbReference type="Proteomes" id="UP000000815">
    <property type="component" value="Chromosome"/>
</dbReference>
<dbReference type="PIR" id="AE0078">
    <property type="entry name" value="AE0078"/>
</dbReference>
<evidence type="ECO:0000313" key="1">
    <source>
        <dbReference type="EMBL" id="CAL19311.1"/>
    </source>
</evidence>
<dbReference type="AlphaFoldDB" id="A0A384KC98"/>
<name>A0A384KC98_YERPE</name>
<accession>Q74RR8</accession>
<accession>A0A2S9PLP3</accession>
<reference evidence="1 2" key="1">
    <citation type="journal article" date="2001" name="Nature">
        <title>Genome sequence of Yersinia pestis, the causative agent of plague.</title>
        <authorList>
            <person name="Parkhill J."/>
            <person name="Wren B.W."/>
            <person name="Thomson N.R."/>
            <person name="Titball R.W."/>
            <person name="Holden M.T.G."/>
            <person name="Prentice M.B."/>
            <person name="Sebaihia M."/>
            <person name="James K.D."/>
            <person name="Churcher C."/>
            <person name="Mungall K.L."/>
            <person name="Baker S."/>
            <person name="Basham D."/>
            <person name="Bentley S.D."/>
            <person name="Brooks K."/>
            <person name="Cerdeno-Tarraga A.M."/>
            <person name="Chillingworth T."/>
            <person name="Cronin A."/>
            <person name="Davies R.M."/>
            <person name="Davis P."/>
            <person name="Dougan G."/>
            <person name="Feltwell T."/>
            <person name="Hamlin N."/>
            <person name="Holroyd S."/>
            <person name="Jagels K."/>
            <person name="Leather S."/>
            <person name="Karlyshev A.V."/>
            <person name="Moule S."/>
            <person name="Oyston P.C.F."/>
            <person name="Quail M."/>
            <person name="Rutherford K."/>
            <person name="Simmonds M."/>
            <person name="Skelton J."/>
            <person name="Stevens K."/>
            <person name="Whitehead S."/>
            <person name="Barrell B.G."/>
        </authorList>
    </citation>
    <scope>NUCLEOTIDE SEQUENCE [LARGE SCALE GENOMIC DNA]</scope>
    <source>
        <strain evidence="2">CO-92 / Biovar Orientalis</strain>
    </source>
</reference>
<keyword evidence="2" id="KW-1185">Reference proteome</keyword>
<sequence>MHDVFMYFSENTAPDRTWSALITEVNVKRKPPFKPRLDEHISIYTEARSHFLQSGKIVRHIFPLNP</sequence>
<dbReference type="EMBL" id="AL590842">
    <property type="protein sequence ID" value="CAL19311.1"/>
    <property type="molecule type" value="Genomic_DNA"/>
</dbReference>
<accession>A0A5P8YJY6</accession>
<dbReference type="KEGG" id="ype:YPO0635"/>
<evidence type="ECO:0000313" key="2">
    <source>
        <dbReference type="Proteomes" id="UP000000815"/>
    </source>
</evidence>
<dbReference type="OrthoDB" id="9926250at2"/>
<organism evidence="1 2">
    <name type="scientific">Yersinia pestis</name>
    <dbReference type="NCBI Taxonomy" id="632"/>
    <lineage>
        <taxon>Bacteria</taxon>
        <taxon>Pseudomonadati</taxon>
        <taxon>Pseudomonadota</taxon>
        <taxon>Gammaproteobacteria</taxon>
        <taxon>Enterobacterales</taxon>
        <taxon>Yersiniaceae</taxon>
        <taxon>Yersinia</taxon>
    </lineage>
</organism>
<dbReference type="PATRIC" id="fig|632.153.peg.2725"/>
<dbReference type="STRING" id="214092.YPO0635"/>
<gene>
    <name evidence="1" type="ordered locus">YPO0635</name>
</gene>
<dbReference type="PaxDb" id="214092-YPO0635"/>
<protein>
    <submittedName>
        <fullName evidence="1">Uncharacterized protein</fullName>
    </submittedName>
</protein>